<accession>A0ABR0JZQ3</accession>
<sequence length="307" mass="33156">MNPEPPTPYDSAVLFISSLLKVHSAHSLSHPYAFMAVTIAILGATGKTGREVLQRLLAKQDVNLRIYVRSHSKLAGLFPSLSSDSRVSVFQGPLEDIDNMSKCLNGAQKIIFTLGENDNLPGVSVIKDGVKSVLAALTALSQGKKEWQRPRVLMLSSATWNPTLSATRPALIHWAIKTAFAHPYADLRRGQAALLDASSLVSVLLVQPNALIEDEPSGHEISVERASLCVTYGDLGAAFVDLIDQEFDKLPAVGVSSKTGDDGLRYGHILGYRIIRGLCATYVPGFWSMNKFVNAVVSMLTAKGEAK</sequence>
<reference evidence="3 4" key="1">
    <citation type="submission" date="2023-08" db="EMBL/GenBank/DDBJ databases">
        <title>Black Yeasts Isolated from many extreme environments.</title>
        <authorList>
            <person name="Coleine C."/>
            <person name="Stajich J.E."/>
            <person name="Selbmann L."/>
        </authorList>
    </citation>
    <scope>NUCLEOTIDE SEQUENCE [LARGE SCALE GENOMIC DNA]</scope>
    <source>
        <strain evidence="3 4">CCFEE 5885</strain>
    </source>
</reference>
<dbReference type="InterPro" id="IPR016040">
    <property type="entry name" value="NAD(P)-bd_dom"/>
</dbReference>
<comment type="similarity">
    <text evidence="1">Belongs to the avfA family.</text>
</comment>
<keyword evidence="4" id="KW-1185">Reference proteome</keyword>
<dbReference type="InterPro" id="IPR036291">
    <property type="entry name" value="NAD(P)-bd_dom_sf"/>
</dbReference>
<organism evidence="3 4">
    <name type="scientific">Lithohypha guttulata</name>
    <dbReference type="NCBI Taxonomy" id="1690604"/>
    <lineage>
        <taxon>Eukaryota</taxon>
        <taxon>Fungi</taxon>
        <taxon>Dikarya</taxon>
        <taxon>Ascomycota</taxon>
        <taxon>Pezizomycotina</taxon>
        <taxon>Eurotiomycetes</taxon>
        <taxon>Chaetothyriomycetidae</taxon>
        <taxon>Chaetothyriales</taxon>
        <taxon>Trichomeriaceae</taxon>
        <taxon>Lithohypha</taxon>
    </lineage>
</organism>
<dbReference type="PANTHER" id="PTHR15020">
    <property type="entry name" value="FLAVIN REDUCTASE-RELATED"/>
    <property type="match status" value="1"/>
</dbReference>
<feature type="domain" description="NAD(P)-binding" evidence="2">
    <location>
        <begin position="43"/>
        <end position="224"/>
    </location>
</feature>
<dbReference type="SUPFAM" id="SSF51735">
    <property type="entry name" value="NAD(P)-binding Rossmann-fold domains"/>
    <property type="match status" value="1"/>
</dbReference>
<proteinExistence type="inferred from homology"/>
<dbReference type="Gene3D" id="3.40.50.720">
    <property type="entry name" value="NAD(P)-binding Rossmann-like Domain"/>
    <property type="match status" value="1"/>
</dbReference>
<dbReference type="EMBL" id="JAVRRG010000151">
    <property type="protein sequence ID" value="KAK5080345.1"/>
    <property type="molecule type" value="Genomic_DNA"/>
</dbReference>
<evidence type="ECO:0000256" key="1">
    <source>
        <dbReference type="ARBA" id="ARBA00038376"/>
    </source>
</evidence>
<evidence type="ECO:0000313" key="3">
    <source>
        <dbReference type="EMBL" id="KAK5080345.1"/>
    </source>
</evidence>
<evidence type="ECO:0000313" key="4">
    <source>
        <dbReference type="Proteomes" id="UP001345013"/>
    </source>
</evidence>
<gene>
    <name evidence="3" type="ORF">LTR24_008545</name>
</gene>
<dbReference type="Pfam" id="PF13460">
    <property type="entry name" value="NAD_binding_10"/>
    <property type="match status" value="1"/>
</dbReference>
<dbReference type="Proteomes" id="UP001345013">
    <property type="component" value="Unassembled WGS sequence"/>
</dbReference>
<comment type="caution">
    <text evidence="3">The sequence shown here is derived from an EMBL/GenBank/DDBJ whole genome shotgun (WGS) entry which is preliminary data.</text>
</comment>
<evidence type="ECO:0000259" key="2">
    <source>
        <dbReference type="Pfam" id="PF13460"/>
    </source>
</evidence>
<name>A0ABR0JZQ3_9EURO</name>
<dbReference type="PANTHER" id="PTHR15020:SF50">
    <property type="entry name" value="UPF0659 PROTEIN YMR090W"/>
    <property type="match status" value="1"/>
</dbReference>
<protein>
    <recommendedName>
        <fullName evidence="2">NAD(P)-binding domain-containing protein</fullName>
    </recommendedName>
</protein>